<comment type="caution">
    <text evidence="1">The sequence shown here is derived from an EMBL/GenBank/DDBJ whole genome shotgun (WGS) entry which is preliminary data.</text>
</comment>
<keyword evidence="2" id="KW-1185">Reference proteome</keyword>
<dbReference type="EMBL" id="ANIZ01001749">
    <property type="protein sequence ID" value="ETI44956.1"/>
    <property type="molecule type" value="Genomic_DNA"/>
</dbReference>
<accession>V9F1K8</accession>
<sequence>MYYGQLAASCPDACQSHEPNGYLHADHEKQSTVQSKFKSPVDPTSALPRPVSAAISPIPLVC</sequence>
<protein>
    <submittedName>
        <fullName evidence="1">Uncharacterized protein</fullName>
    </submittedName>
</protein>
<organism evidence="1 2">
    <name type="scientific">Phytophthora nicotianae P1569</name>
    <dbReference type="NCBI Taxonomy" id="1317065"/>
    <lineage>
        <taxon>Eukaryota</taxon>
        <taxon>Sar</taxon>
        <taxon>Stramenopiles</taxon>
        <taxon>Oomycota</taxon>
        <taxon>Peronosporomycetes</taxon>
        <taxon>Peronosporales</taxon>
        <taxon>Peronosporaceae</taxon>
        <taxon>Phytophthora</taxon>
    </lineage>
</organism>
<reference evidence="1 2" key="1">
    <citation type="submission" date="2013-11" db="EMBL/GenBank/DDBJ databases">
        <title>The Genome Sequence of Phytophthora parasitica P1569.</title>
        <authorList>
            <consortium name="The Broad Institute Genomics Platform"/>
            <person name="Russ C."/>
            <person name="Tyler B."/>
            <person name="Panabieres F."/>
            <person name="Shan W."/>
            <person name="Tripathy S."/>
            <person name="Grunwald N."/>
            <person name="Machado M."/>
            <person name="Johnson C.S."/>
            <person name="Arredondo F."/>
            <person name="Hong C."/>
            <person name="Coffey M."/>
            <person name="Young S.K."/>
            <person name="Zeng Q."/>
            <person name="Gargeya S."/>
            <person name="Fitzgerald M."/>
            <person name="Abouelleil A."/>
            <person name="Alvarado L."/>
            <person name="Chapman S.B."/>
            <person name="Gainer-Dewar J."/>
            <person name="Goldberg J."/>
            <person name="Griggs A."/>
            <person name="Gujja S."/>
            <person name="Hansen M."/>
            <person name="Howarth C."/>
            <person name="Imamovic A."/>
            <person name="Ireland A."/>
            <person name="Larimer J."/>
            <person name="McCowan C."/>
            <person name="Murphy C."/>
            <person name="Pearson M."/>
            <person name="Poon T.W."/>
            <person name="Priest M."/>
            <person name="Roberts A."/>
            <person name="Saif S."/>
            <person name="Shea T."/>
            <person name="Sykes S."/>
            <person name="Wortman J."/>
            <person name="Nusbaum C."/>
            <person name="Birren B."/>
        </authorList>
    </citation>
    <scope>NUCLEOTIDE SEQUENCE [LARGE SCALE GENOMIC DNA]</scope>
    <source>
        <strain evidence="1 2">P1569</strain>
    </source>
</reference>
<proteinExistence type="predicted"/>
<evidence type="ECO:0000313" key="2">
    <source>
        <dbReference type="Proteomes" id="UP000018721"/>
    </source>
</evidence>
<dbReference type="Proteomes" id="UP000018721">
    <property type="component" value="Unassembled WGS sequence"/>
</dbReference>
<name>V9F1K8_PHYNI</name>
<dbReference type="AlphaFoldDB" id="V9F1K8"/>
<evidence type="ECO:0000313" key="1">
    <source>
        <dbReference type="EMBL" id="ETI44956.1"/>
    </source>
</evidence>
<gene>
    <name evidence="1" type="ORF">F443_10400</name>
</gene>
<dbReference type="HOGENOM" id="CLU_2908957_0_0_1"/>